<dbReference type="Pfam" id="PF05139">
    <property type="entry name" value="Erythro_esteras"/>
    <property type="match status" value="1"/>
</dbReference>
<reference evidence="1" key="1">
    <citation type="submission" date="2013-08" db="EMBL/GenBank/DDBJ databases">
        <authorList>
            <person name="Mendez C."/>
            <person name="Richter M."/>
            <person name="Ferrer M."/>
            <person name="Sanchez J."/>
        </authorList>
    </citation>
    <scope>NUCLEOTIDE SEQUENCE</scope>
</reference>
<organism evidence="1">
    <name type="scientific">mine drainage metagenome</name>
    <dbReference type="NCBI Taxonomy" id="410659"/>
    <lineage>
        <taxon>unclassified sequences</taxon>
        <taxon>metagenomes</taxon>
        <taxon>ecological metagenomes</taxon>
    </lineage>
</organism>
<protein>
    <submittedName>
        <fullName evidence="1">Erythromycin esterase</fullName>
    </submittedName>
</protein>
<accession>T1BSZ1</accession>
<dbReference type="PANTHER" id="PTHR31299">
    <property type="entry name" value="ESTERASE, PUTATIVE (AFU_ORTHOLOGUE AFUA_1G05850)-RELATED"/>
    <property type="match status" value="1"/>
</dbReference>
<proteinExistence type="predicted"/>
<dbReference type="PANTHER" id="PTHR31299:SF0">
    <property type="entry name" value="ESTERASE, PUTATIVE (AFU_ORTHOLOGUE AFUA_1G05850)-RELATED"/>
    <property type="match status" value="1"/>
</dbReference>
<name>T1BSZ1_9ZZZZ</name>
<dbReference type="SUPFAM" id="SSF159501">
    <property type="entry name" value="EreA/ChaN-like"/>
    <property type="match status" value="1"/>
</dbReference>
<dbReference type="EMBL" id="AUZX01008316">
    <property type="protein sequence ID" value="EQD56329.1"/>
    <property type="molecule type" value="Genomic_DNA"/>
</dbReference>
<reference evidence="1" key="2">
    <citation type="journal article" date="2014" name="ISME J.">
        <title>Microbial stratification in low pH oxic and suboxic macroscopic growths along an acid mine drainage.</title>
        <authorList>
            <person name="Mendez-Garcia C."/>
            <person name="Mesa V."/>
            <person name="Sprenger R.R."/>
            <person name="Richter M."/>
            <person name="Diez M.S."/>
            <person name="Solano J."/>
            <person name="Bargiela R."/>
            <person name="Golyshina O.V."/>
            <person name="Manteca A."/>
            <person name="Ramos J.L."/>
            <person name="Gallego J.R."/>
            <person name="Llorente I."/>
            <person name="Martins Dos Santos V.A."/>
            <person name="Jensen O.N."/>
            <person name="Pelaez A.I."/>
            <person name="Sanchez J."/>
            <person name="Ferrer M."/>
        </authorList>
    </citation>
    <scope>NUCLEOTIDE SEQUENCE</scope>
</reference>
<comment type="caution">
    <text evidence="1">The sequence shown here is derived from an EMBL/GenBank/DDBJ whole genome shotgun (WGS) entry which is preliminary data.</text>
</comment>
<sequence>APHDLDALVAWIGDRSIVLLGEASHGSHEFYATRARLTQRLVQEKGFVAVAVEADWPDAYRVNRFVMGGDRDDDAVASLSDFRRFPAWMWRNGDVVDFVTWLRSHNDRTTDPARRVRFYGLDLYSLRASMEAVVSYLDSVEPEAARLARAHYSCFDL</sequence>
<dbReference type="Gene3D" id="3.30.1870.10">
    <property type="entry name" value="EreA-like, domain 2"/>
    <property type="match status" value="1"/>
</dbReference>
<dbReference type="AlphaFoldDB" id="T1BSZ1"/>
<dbReference type="CDD" id="cd14728">
    <property type="entry name" value="Ere-like"/>
    <property type="match status" value="1"/>
</dbReference>
<dbReference type="GO" id="GO:0046677">
    <property type="term" value="P:response to antibiotic"/>
    <property type="evidence" value="ECO:0007669"/>
    <property type="project" value="InterPro"/>
</dbReference>
<dbReference type="InterPro" id="IPR052036">
    <property type="entry name" value="Hydrolase/PRTase-associated"/>
</dbReference>
<evidence type="ECO:0000313" key="1">
    <source>
        <dbReference type="EMBL" id="EQD56329.1"/>
    </source>
</evidence>
<gene>
    <name evidence="1" type="ORF">B1A_11596</name>
</gene>
<dbReference type="InterPro" id="IPR007815">
    <property type="entry name" value="Emycin_Estase"/>
</dbReference>
<feature type="non-terminal residue" evidence="1">
    <location>
        <position position="1"/>
    </location>
</feature>
<feature type="non-terminal residue" evidence="1">
    <location>
        <position position="157"/>
    </location>
</feature>